<proteinExistence type="predicted"/>
<feature type="transmembrane region" description="Helical" evidence="1">
    <location>
        <begin position="220"/>
        <end position="240"/>
    </location>
</feature>
<evidence type="ECO:0000313" key="3">
    <source>
        <dbReference type="Proteomes" id="UP000520767"/>
    </source>
</evidence>
<name>A0A7W7VG11_9PSEU</name>
<evidence type="ECO:0000313" key="2">
    <source>
        <dbReference type="EMBL" id="MBB4908654.1"/>
    </source>
</evidence>
<comment type="caution">
    <text evidence="2">The sequence shown here is derived from an EMBL/GenBank/DDBJ whole genome shotgun (WGS) entry which is preliminary data.</text>
</comment>
<feature type="transmembrane region" description="Helical" evidence="1">
    <location>
        <begin position="78"/>
        <end position="97"/>
    </location>
</feature>
<reference evidence="2 3" key="1">
    <citation type="submission" date="2020-08" db="EMBL/GenBank/DDBJ databases">
        <title>Genomic Encyclopedia of Type Strains, Phase III (KMG-III): the genomes of soil and plant-associated and newly described type strains.</title>
        <authorList>
            <person name="Whitman W."/>
        </authorList>
    </citation>
    <scope>NUCLEOTIDE SEQUENCE [LARGE SCALE GENOMIC DNA]</scope>
    <source>
        <strain evidence="2 3">CECT 8960</strain>
    </source>
</reference>
<keyword evidence="1" id="KW-0472">Membrane</keyword>
<protein>
    <submittedName>
        <fullName evidence="2">Uncharacterized protein</fullName>
    </submittedName>
</protein>
<dbReference type="RefSeq" id="WP_184812784.1">
    <property type="nucleotide sequence ID" value="NZ_JACHJQ010000005.1"/>
</dbReference>
<feature type="transmembrane region" description="Helical" evidence="1">
    <location>
        <begin position="157"/>
        <end position="180"/>
    </location>
</feature>
<feature type="transmembrane region" description="Helical" evidence="1">
    <location>
        <begin position="260"/>
        <end position="280"/>
    </location>
</feature>
<evidence type="ECO:0000256" key="1">
    <source>
        <dbReference type="SAM" id="Phobius"/>
    </source>
</evidence>
<keyword evidence="3" id="KW-1185">Reference proteome</keyword>
<dbReference type="Proteomes" id="UP000520767">
    <property type="component" value="Unassembled WGS sequence"/>
</dbReference>
<feature type="transmembrane region" description="Helical" evidence="1">
    <location>
        <begin position="131"/>
        <end position="151"/>
    </location>
</feature>
<keyword evidence="1" id="KW-0812">Transmembrane</keyword>
<feature type="transmembrane region" description="Helical" evidence="1">
    <location>
        <begin position="30"/>
        <end position="58"/>
    </location>
</feature>
<keyword evidence="1" id="KW-1133">Transmembrane helix</keyword>
<sequence length="296" mass="32634">MDQPNASNMIGYAALGEDGRLGSGSGRPTVAWWIVLVLCVLYFLATLLPGALTLVAWHTSQERIDVSDGVLGAINSPYLFSWVGMLLMCAMWILEYTRRGSIGVSKRQRGKKAPHGGFESEIRLLSTPSHLAWLTGLAVLAAALLGLPWTIDWDFDVFFVWFLWGALITPVTGAVLGSLVKKTSYAHWYRRQAAKNPNGRVVREAQPFWRAFSYRWRFDLWICGAAMLMVVVGAAIWWSLANVPADDFGDADDIREATTAGIALLSVGVPAMVFGLWACTQFWRSGEDIRTGESAT</sequence>
<dbReference type="AlphaFoldDB" id="A0A7W7VG11"/>
<gene>
    <name evidence="2" type="ORF">FHR82_004907</name>
</gene>
<dbReference type="EMBL" id="JACHJQ010000005">
    <property type="protein sequence ID" value="MBB4908654.1"/>
    <property type="molecule type" value="Genomic_DNA"/>
</dbReference>
<organism evidence="2 3">
    <name type="scientific">Actinophytocola algeriensis</name>
    <dbReference type="NCBI Taxonomy" id="1768010"/>
    <lineage>
        <taxon>Bacteria</taxon>
        <taxon>Bacillati</taxon>
        <taxon>Actinomycetota</taxon>
        <taxon>Actinomycetes</taxon>
        <taxon>Pseudonocardiales</taxon>
        <taxon>Pseudonocardiaceae</taxon>
    </lineage>
</organism>
<accession>A0A7W7VG11</accession>